<evidence type="ECO:0000313" key="2">
    <source>
        <dbReference type="EMBL" id="NYS93037.1"/>
    </source>
</evidence>
<organism evidence="2 3">
    <name type="scientific">Sanguibacter inulinus</name>
    <dbReference type="NCBI Taxonomy" id="60922"/>
    <lineage>
        <taxon>Bacteria</taxon>
        <taxon>Bacillati</taxon>
        <taxon>Actinomycetota</taxon>
        <taxon>Actinomycetes</taxon>
        <taxon>Micrococcales</taxon>
        <taxon>Sanguibacteraceae</taxon>
        <taxon>Sanguibacter</taxon>
    </lineage>
</organism>
<comment type="caution">
    <text evidence="2">The sequence shown here is derived from an EMBL/GenBank/DDBJ whole genome shotgun (WGS) entry which is preliminary data.</text>
</comment>
<sequence>MSRLSRIFGRRRPTSATSAEAPAPLRSSDRRRETMEHLEQFTRSRVGVESYIEPPTVDQPTTILLIASSGEWTRRRVPDAVAARKIAAEIGIPVYDVNFTGYPQRMRDWNSAHKRR</sequence>
<proteinExistence type="predicted"/>
<accession>A0A853ERJ4</accession>
<dbReference type="RefSeq" id="WP_179912776.1">
    <property type="nucleotide sequence ID" value="NZ_JACBYE010000009.1"/>
</dbReference>
<dbReference type="EMBL" id="JACBYE010000009">
    <property type="protein sequence ID" value="NYS93037.1"/>
    <property type="molecule type" value="Genomic_DNA"/>
</dbReference>
<feature type="compositionally biased region" description="Low complexity" evidence="1">
    <location>
        <begin position="14"/>
        <end position="24"/>
    </location>
</feature>
<protein>
    <submittedName>
        <fullName evidence="2">Oxidoreductase</fullName>
    </submittedName>
</protein>
<evidence type="ECO:0000313" key="3">
    <source>
        <dbReference type="Proteomes" id="UP000561011"/>
    </source>
</evidence>
<gene>
    <name evidence="2" type="ORF">HZZ10_05780</name>
</gene>
<reference evidence="2 3" key="1">
    <citation type="submission" date="2020-07" db="EMBL/GenBank/DDBJ databases">
        <title>MOT database genomes.</title>
        <authorList>
            <person name="Joseph S."/>
            <person name="Aduse-Opoku J."/>
            <person name="Hashim A."/>
            <person name="Wade W."/>
            <person name="Curtis M."/>
        </authorList>
    </citation>
    <scope>NUCLEOTIDE SEQUENCE [LARGE SCALE GENOMIC DNA]</scope>
    <source>
        <strain evidence="2 3">DSM 100099</strain>
    </source>
</reference>
<dbReference type="Proteomes" id="UP000561011">
    <property type="component" value="Unassembled WGS sequence"/>
</dbReference>
<keyword evidence="3" id="KW-1185">Reference proteome</keyword>
<name>A0A853ERJ4_9MICO</name>
<evidence type="ECO:0000256" key="1">
    <source>
        <dbReference type="SAM" id="MobiDB-lite"/>
    </source>
</evidence>
<dbReference type="AlphaFoldDB" id="A0A853ERJ4"/>
<feature type="region of interest" description="Disordered" evidence="1">
    <location>
        <begin position="1"/>
        <end position="32"/>
    </location>
</feature>